<protein>
    <recommendedName>
        <fullName evidence="4">CoA transferase</fullName>
    </recommendedName>
</protein>
<dbReference type="InterPro" id="IPR003673">
    <property type="entry name" value="CoA-Trfase_fam_III"/>
</dbReference>
<dbReference type="InterPro" id="IPR050483">
    <property type="entry name" value="CoA-transferase_III_domain"/>
</dbReference>
<dbReference type="InterPro" id="IPR044855">
    <property type="entry name" value="CoA-Trfase_III_dom3_sf"/>
</dbReference>
<dbReference type="InterPro" id="IPR023606">
    <property type="entry name" value="CoA-Trfase_III_dom_1_sf"/>
</dbReference>
<dbReference type="OrthoDB" id="9797653at2"/>
<dbReference type="Gene3D" id="3.40.50.10540">
    <property type="entry name" value="Crotonobetainyl-coa:carnitine coa-transferase, domain 1"/>
    <property type="match status" value="1"/>
</dbReference>
<dbReference type="Pfam" id="PF02515">
    <property type="entry name" value="CoA_transf_3"/>
    <property type="match status" value="1"/>
</dbReference>
<evidence type="ECO:0000313" key="2">
    <source>
        <dbReference type="EMBL" id="OJZ76062.1"/>
    </source>
</evidence>
<dbReference type="RefSeq" id="WP_073870206.1">
    <property type="nucleotide sequence ID" value="NZ_MPNT01000001.1"/>
</dbReference>
<dbReference type="AlphaFoldDB" id="A0A1Q4I259"/>
<dbReference type="PANTHER" id="PTHR48207">
    <property type="entry name" value="SUCCINATE--HYDROXYMETHYLGLUTARATE COA-TRANSFERASE"/>
    <property type="match status" value="1"/>
</dbReference>
<dbReference type="EMBL" id="MPNT01000001">
    <property type="protein sequence ID" value="OJZ76062.1"/>
    <property type="molecule type" value="Genomic_DNA"/>
</dbReference>
<keyword evidence="1" id="KW-0808">Transferase</keyword>
<proteinExistence type="predicted"/>
<evidence type="ECO:0000313" key="3">
    <source>
        <dbReference type="Proteomes" id="UP000186438"/>
    </source>
</evidence>
<dbReference type="PANTHER" id="PTHR48207:SF3">
    <property type="entry name" value="SUCCINATE--HYDROXYMETHYLGLUTARATE COA-TRANSFERASE"/>
    <property type="match status" value="1"/>
</dbReference>
<dbReference type="GO" id="GO:0008410">
    <property type="term" value="F:CoA-transferase activity"/>
    <property type="evidence" value="ECO:0007669"/>
    <property type="project" value="TreeGrafter"/>
</dbReference>
<dbReference type="Proteomes" id="UP000186438">
    <property type="component" value="Unassembled WGS sequence"/>
</dbReference>
<name>A0A1Q4I259_9MYCO</name>
<dbReference type="SUPFAM" id="SSF89796">
    <property type="entry name" value="CoA-transferase family III (CaiB/BaiF)"/>
    <property type="match status" value="1"/>
</dbReference>
<accession>A0A1Q4I259</accession>
<gene>
    <name evidence="2" type="ORF">BRW65_01025</name>
</gene>
<sequence length="418" mass="44955">MTESSASADTSRERPGPLSDIKIIDLTHWAAGPVASMVLGDLGADILKIEPPAGEPQRGMGVTFPGGWSTFFLACQRNKRFVSINYRDPRGRELIQKLASTADVVMENARPGTWERHGLDYDTLRALNPRLIYASITGFGQTGPMRDWLAMDPIAQAAGGVVGITGSPEGGPAKVGAAITDVVSGRLAAFGVVTALYDRMRTGVGQRVDASLFSTAVGLLTMRETEFQFTGENPPLLGTAHGQIVPAEAFTTRDDRRVMVCIYSDWHWARFAELAGMPALASDDRFTTNAARCEHRVATIAAVQDVIRQRTEAEWTELLAGEIPYGPVLEFDQLWSHPQLDANELIARYDMPGVGEVRAIGSPIRFSGFTQPVRRVPAPTGADTVEVLREHGLSEGEIGDLVAAGVVHTASSASVSTV</sequence>
<dbReference type="STRING" id="53378.BRW65_01025"/>
<evidence type="ECO:0000256" key="1">
    <source>
        <dbReference type="ARBA" id="ARBA00022679"/>
    </source>
</evidence>
<reference evidence="2 3" key="1">
    <citation type="submission" date="2016-11" db="EMBL/GenBank/DDBJ databases">
        <title>Genome sequences of unsequenced Mycobacteria.</title>
        <authorList>
            <person name="Greninger A.L."/>
            <person name="Fang F."/>
            <person name="Jerome K.R."/>
        </authorList>
    </citation>
    <scope>NUCLEOTIDE SEQUENCE [LARGE SCALE GENOMIC DNA]</scope>
    <source>
        <strain evidence="2 3">M11</strain>
    </source>
</reference>
<dbReference type="Gene3D" id="3.30.1540.10">
    <property type="entry name" value="formyl-coa transferase, domain 3"/>
    <property type="match status" value="1"/>
</dbReference>
<evidence type="ECO:0008006" key="4">
    <source>
        <dbReference type="Google" id="ProtNLM"/>
    </source>
</evidence>
<comment type="caution">
    <text evidence="2">The sequence shown here is derived from an EMBL/GenBank/DDBJ whole genome shotgun (WGS) entry which is preliminary data.</text>
</comment>
<keyword evidence="3" id="KW-1185">Reference proteome</keyword>
<organism evidence="2 3">
    <name type="scientific">Mycobacterium paraffinicum</name>
    <dbReference type="NCBI Taxonomy" id="53378"/>
    <lineage>
        <taxon>Bacteria</taxon>
        <taxon>Bacillati</taxon>
        <taxon>Actinomycetota</taxon>
        <taxon>Actinomycetes</taxon>
        <taxon>Mycobacteriales</taxon>
        <taxon>Mycobacteriaceae</taxon>
        <taxon>Mycobacterium</taxon>
    </lineage>
</organism>